<dbReference type="InterPro" id="IPR040591">
    <property type="entry name" value="RqcP2_RBD"/>
</dbReference>
<reference evidence="3 4" key="1">
    <citation type="submission" date="2014-08" db="EMBL/GenBank/DDBJ databases">
        <title>Genome sequence of Tetragenococcus muriaticus.</title>
        <authorList>
            <person name="Chuea-nongthon C."/>
            <person name="Rodtong S."/>
            <person name="Yongsawatdigul J."/>
            <person name="Steele J.L."/>
            <person name="Liu X.-y."/>
            <person name="Speers J."/>
            <person name="Glasner J.D."/>
            <person name="Neeno-Eckwall E.C."/>
        </authorList>
    </citation>
    <scope>NUCLEOTIDE SEQUENCE [LARGE SCALE GENOMIC DNA]</scope>
    <source>
        <strain evidence="3 4">3MR10-3</strain>
    </source>
</reference>
<dbReference type="GO" id="GO:0003723">
    <property type="term" value="F:RNA binding"/>
    <property type="evidence" value="ECO:0007669"/>
    <property type="project" value="UniProtKB-KW"/>
</dbReference>
<dbReference type="InterPro" id="IPR002942">
    <property type="entry name" value="S4_RNA-bd"/>
</dbReference>
<evidence type="ECO:0000313" key="4">
    <source>
        <dbReference type="Proteomes" id="UP000029381"/>
    </source>
</evidence>
<evidence type="ECO:0000256" key="1">
    <source>
        <dbReference type="PROSITE-ProRule" id="PRU00182"/>
    </source>
</evidence>
<gene>
    <name evidence="3" type="ORF">TMU3MR103_0749</name>
</gene>
<evidence type="ECO:0000313" key="3">
    <source>
        <dbReference type="EMBL" id="KFN92027.1"/>
    </source>
</evidence>
<dbReference type="SUPFAM" id="SSF55174">
    <property type="entry name" value="Alpha-L RNA-binding motif"/>
    <property type="match status" value="1"/>
</dbReference>
<dbReference type="Proteomes" id="UP000029381">
    <property type="component" value="Unassembled WGS sequence"/>
</dbReference>
<proteinExistence type="predicted"/>
<dbReference type="CDD" id="cd00165">
    <property type="entry name" value="S4"/>
    <property type="match status" value="1"/>
</dbReference>
<dbReference type="Pfam" id="PF17774">
    <property type="entry name" value="YlmH_RBD"/>
    <property type="match status" value="1"/>
</dbReference>
<dbReference type="Pfam" id="PF01479">
    <property type="entry name" value="S4"/>
    <property type="match status" value="1"/>
</dbReference>
<accession>A0A091C7D9</accession>
<dbReference type="RefSeq" id="WP_028789963.1">
    <property type="nucleotide sequence ID" value="NZ_JPVT01000065.1"/>
</dbReference>
<dbReference type="Gene3D" id="3.30.70.330">
    <property type="match status" value="1"/>
</dbReference>
<sequence>MDANVYQHFRSEERPFIDTVQDWIEQVNIQYAPVLTEFLDPRQAFILETLVRQESDLRFRLFGGYEAAERKRCLIFPEYYEPTQEDFEIELFNVHYPKKFAVLSHGKILGSLIGTGIKREFLGDIISDGENWQVFIAKEISHYIQLQLTKIGNVKARLEERSYVDILMPKDSWSDETTTVSSLRLDNVIATLFNISRQRAKQLVESEKVKVNWAVTQRPDFVLDLLDIVSIRGFGRLQIQDIEGTTKKGKIRLNLGLLRK</sequence>
<keyword evidence="1" id="KW-0694">RNA-binding</keyword>
<dbReference type="PATRIC" id="fig|1302648.3.peg.728"/>
<dbReference type="Gene3D" id="3.30.1370.160">
    <property type="match status" value="1"/>
</dbReference>
<evidence type="ECO:0000259" key="2">
    <source>
        <dbReference type="SMART" id="SM00363"/>
    </source>
</evidence>
<dbReference type="AlphaFoldDB" id="A0A091C7D9"/>
<feature type="domain" description="RNA-binding S4" evidence="2">
    <location>
        <begin position="183"/>
        <end position="240"/>
    </location>
</feature>
<name>A0A091C7D9_9ENTE</name>
<dbReference type="InterPro" id="IPR036986">
    <property type="entry name" value="S4_RNA-bd_sf"/>
</dbReference>
<protein>
    <submittedName>
        <fullName evidence="3">S4-like RNA binding domain-containing protein</fullName>
    </submittedName>
</protein>
<dbReference type="InterPro" id="IPR048443">
    <property type="entry name" value="RqcP2_N"/>
</dbReference>
<keyword evidence="4" id="KW-1185">Reference proteome</keyword>
<dbReference type="Gene3D" id="3.10.290.10">
    <property type="entry name" value="RNA-binding S4 domain"/>
    <property type="match status" value="1"/>
</dbReference>
<organism evidence="3 4">
    <name type="scientific">Tetragenococcus muriaticus 3MR10-3</name>
    <dbReference type="NCBI Taxonomy" id="1302648"/>
    <lineage>
        <taxon>Bacteria</taxon>
        <taxon>Bacillati</taxon>
        <taxon>Bacillota</taxon>
        <taxon>Bacilli</taxon>
        <taxon>Lactobacillales</taxon>
        <taxon>Enterococcaceae</taxon>
        <taxon>Tetragenococcus</taxon>
    </lineage>
</organism>
<dbReference type="SMART" id="SM00363">
    <property type="entry name" value="S4"/>
    <property type="match status" value="1"/>
</dbReference>
<dbReference type="InterPro" id="IPR012677">
    <property type="entry name" value="Nucleotide-bd_a/b_plait_sf"/>
</dbReference>
<dbReference type="EMBL" id="JPVT01000065">
    <property type="protein sequence ID" value="KFN92027.1"/>
    <property type="molecule type" value="Genomic_DNA"/>
</dbReference>
<dbReference type="PROSITE" id="PS50889">
    <property type="entry name" value="S4"/>
    <property type="match status" value="1"/>
</dbReference>
<comment type="caution">
    <text evidence="3">The sequence shown here is derived from an EMBL/GenBank/DDBJ whole genome shotgun (WGS) entry which is preliminary data.</text>
</comment>
<dbReference type="Pfam" id="PF21278">
    <property type="entry name" value="YlmH_1st"/>
    <property type="match status" value="1"/>
</dbReference>